<dbReference type="GO" id="GO:0022857">
    <property type="term" value="F:transmembrane transporter activity"/>
    <property type="evidence" value="ECO:0007669"/>
    <property type="project" value="InterPro"/>
</dbReference>
<evidence type="ECO:0000256" key="4">
    <source>
        <dbReference type="ARBA" id="ARBA00022989"/>
    </source>
</evidence>
<reference evidence="7 8" key="1">
    <citation type="journal article" date="2015" name="Genome Announc.">
        <title>Expanding the biotechnology potential of lactobacilli through comparative genomics of 213 strains and associated genera.</title>
        <authorList>
            <person name="Sun Z."/>
            <person name="Harris H.M."/>
            <person name="McCann A."/>
            <person name="Guo C."/>
            <person name="Argimon S."/>
            <person name="Zhang W."/>
            <person name="Yang X."/>
            <person name="Jeffery I.B."/>
            <person name="Cooney J.C."/>
            <person name="Kagawa T.F."/>
            <person name="Liu W."/>
            <person name="Song Y."/>
            <person name="Salvetti E."/>
            <person name="Wrobel A."/>
            <person name="Rasinkangas P."/>
            <person name="Parkhill J."/>
            <person name="Rea M.C."/>
            <person name="O'Sullivan O."/>
            <person name="Ritari J."/>
            <person name="Douillard F.P."/>
            <person name="Paul Ross R."/>
            <person name="Yang R."/>
            <person name="Briner A.E."/>
            <person name="Felis G.E."/>
            <person name="de Vos W.M."/>
            <person name="Barrangou R."/>
            <person name="Klaenhammer T.R."/>
            <person name="Caufield P.W."/>
            <person name="Cui Y."/>
            <person name="Zhang H."/>
            <person name="O'Toole P.W."/>
        </authorList>
    </citation>
    <scope>NUCLEOTIDE SEQUENCE [LARGE SCALE GENOMIC DNA]</scope>
    <source>
        <strain evidence="7 8">DSM 19682</strain>
    </source>
</reference>
<feature type="transmembrane region" description="Helical" evidence="6">
    <location>
        <begin position="372"/>
        <end position="390"/>
    </location>
</feature>
<evidence type="ECO:0000313" key="7">
    <source>
        <dbReference type="EMBL" id="KRK78618.1"/>
    </source>
</evidence>
<evidence type="ECO:0000256" key="1">
    <source>
        <dbReference type="ARBA" id="ARBA00004651"/>
    </source>
</evidence>
<dbReference type="STRING" id="1423775.FD03_GL002394"/>
<dbReference type="PATRIC" id="fig|1423775.4.peg.2435"/>
<accession>A0A0R1KFC8</accession>
<keyword evidence="4 6" id="KW-1133">Transmembrane helix</keyword>
<dbReference type="InterPro" id="IPR050367">
    <property type="entry name" value="APC_superfamily"/>
</dbReference>
<keyword evidence="5 6" id="KW-0472">Membrane</keyword>
<feature type="transmembrane region" description="Helical" evidence="6">
    <location>
        <begin position="402"/>
        <end position="421"/>
    </location>
</feature>
<comment type="subcellular location">
    <subcellularLocation>
        <location evidence="1">Cell membrane</location>
        <topology evidence="1">Multi-pass membrane protein</topology>
    </subcellularLocation>
</comment>
<evidence type="ECO:0008006" key="9">
    <source>
        <dbReference type="Google" id="ProtNLM"/>
    </source>
</evidence>
<comment type="caution">
    <text evidence="7">The sequence shown here is derived from an EMBL/GenBank/DDBJ whole genome shotgun (WGS) entry which is preliminary data.</text>
</comment>
<dbReference type="Gene3D" id="1.20.1740.10">
    <property type="entry name" value="Amino acid/polyamine transporter I"/>
    <property type="match status" value="1"/>
</dbReference>
<feature type="transmembrane region" description="Helical" evidence="6">
    <location>
        <begin position="427"/>
        <end position="445"/>
    </location>
</feature>
<dbReference type="PIRSF" id="PIRSF006060">
    <property type="entry name" value="AA_transporter"/>
    <property type="match status" value="1"/>
</dbReference>
<organism evidence="7 8">
    <name type="scientific">Companilactobacillus nodensis DSM 19682 = JCM 14932 = NBRC 107160</name>
    <dbReference type="NCBI Taxonomy" id="1423775"/>
    <lineage>
        <taxon>Bacteria</taxon>
        <taxon>Bacillati</taxon>
        <taxon>Bacillota</taxon>
        <taxon>Bacilli</taxon>
        <taxon>Lactobacillales</taxon>
        <taxon>Lactobacillaceae</taxon>
        <taxon>Companilactobacillus</taxon>
    </lineage>
</organism>
<evidence type="ECO:0000256" key="3">
    <source>
        <dbReference type="ARBA" id="ARBA00022692"/>
    </source>
</evidence>
<evidence type="ECO:0000256" key="2">
    <source>
        <dbReference type="ARBA" id="ARBA00022475"/>
    </source>
</evidence>
<sequence length="465" mass="49831">MKSKNQIPEDSDVKDIRELEKVGEDAKFSLNGATLYGINAVIGSGIFLLPKDIYKDLGPASLVAMLLDVFLVLMLAVCFAEVSGYFNKNGGAFQYAKTAFGDFVGFNVGILGWFVTIVAWAAMAAGFAKLLIQTFPSLEGKNTIISILLVTFLSIINSTGIKTSKVFTITITIAKIIPIIAFTLVTVFFIKHGIKVGHFTPFLQLSPGMTLSKAAASTSLTVFYAFIGFEALPVVAGEMRNPKKNVPKAIIGSISLVSLFYFMIIAGTIAMLGTGILQSNAPVQDAFVQMIGPAGKWIISIGALISIAGLNMGDSLMIPRYGASISDEGLLPKIIAKQNKKGAPFVAIIFSGIVTIGFLLSGSFEQLAELSVVFRFFQYIPTALAVIWLRNKDMDNEPVFKLPFGPVIPVISIIVSIWMVAAANPVNLIAGLIGVVITSTMYFLFIKGKKMGTDSDSDSDDVDPA</sequence>
<evidence type="ECO:0000313" key="8">
    <source>
        <dbReference type="Proteomes" id="UP000051248"/>
    </source>
</evidence>
<feature type="transmembrane region" description="Helical" evidence="6">
    <location>
        <begin position="61"/>
        <end position="82"/>
    </location>
</feature>
<dbReference type="GO" id="GO:0005886">
    <property type="term" value="C:plasma membrane"/>
    <property type="evidence" value="ECO:0007669"/>
    <property type="project" value="UniProtKB-SubCell"/>
</dbReference>
<dbReference type="RefSeq" id="WP_025023927.1">
    <property type="nucleotide sequence ID" value="NZ_AZDZ01000022.1"/>
</dbReference>
<evidence type="ECO:0000256" key="6">
    <source>
        <dbReference type="SAM" id="Phobius"/>
    </source>
</evidence>
<dbReference type="PANTHER" id="PTHR42770">
    <property type="entry name" value="AMINO ACID TRANSPORTER-RELATED"/>
    <property type="match status" value="1"/>
</dbReference>
<gene>
    <name evidence="7" type="ORF">FD03_GL002394</name>
</gene>
<evidence type="ECO:0000256" key="5">
    <source>
        <dbReference type="ARBA" id="ARBA00023136"/>
    </source>
</evidence>
<feature type="transmembrane region" description="Helical" evidence="6">
    <location>
        <begin position="342"/>
        <end position="360"/>
    </location>
</feature>
<keyword evidence="8" id="KW-1185">Reference proteome</keyword>
<dbReference type="EMBL" id="AZDZ01000022">
    <property type="protein sequence ID" value="KRK78618.1"/>
    <property type="molecule type" value="Genomic_DNA"/>
</dbReference>
<dbReference type="Proteomes" id="UP000051248">
    <property type="component" value="Unassembled WGS sequence"/>
</dbReference>
<dbReference type="eggNOG" id="COG0531">
    <property type="taxonomic scope" value="Bacteria"/>
</dbReference>
<feature type="transmembrane region" description="Helical" evidence="6">
    <location>
        <begin position="214"/>
        <end position="237"/>
    </location>
</feature>
<proteinExistence type="predicted"/>
<dbReference type="InterPro" id="IPR002293">
    <property type="entry name" value="AA/rel_permease1"/>
</dbReference>
<dbReference type="OrthoDB" id="3181223at2"/>
<protein>
    <recommendedName>
        <fullName evidence="9">Amino acid permease</fullName>
    </recommendedName>
</protein>
<feature type="transmembrane region" description="Helical" evidence="6">
    <location>
        <begin position="249"/>
        <end position="277"/>
    </location>
</feature>
<keyword evidence="2" id="KW-1003">Cell membrane</keyword>
<feature type="transmembrane region" description="Helical" evidence="6">
    <location>
        <begin position="143"/>
        <end position="161"/>
    </location>
</feature>
<feature type="transmembrane region" description="Helical" evidence="6">
    <location>
        <begin position="103"/>
        <end position="123"/>
    </location>
</feature>
<keyword evidence="3 6" id="KW-0812">Transmembrane</keyword>
<dbReference type="Pfam" id="PF13520">
    <property type="entry name" value="AA_permease_2"/>
    <property type="match status" value="1"/>
</dbReference>
<dbReference type="AlphaFoldDB" id="A0A0R1KFC8"/>
<feature type="transmembrane region" description="Helical" evidence="6">
    <location>
        <begin position="173"/>
        <end position="194"/>
    </location>
</feature>
<feature type="transmembrane region" description="Helical" evidence="6">
    <location>
        <begin position="297"/>
        <end position="321"/>
    </location>
</feature>
<name>A0A0R1KFC8_9LACO</name>
<feature type="transmembrane region" description="Helical" evidence="6">
    <location>
        <begin position="28"/>
        <end position="49"/>
    </location>
</feature>
<dbReference type="PANTHER" id="PTHR42770:SF18">
    <property type="entry name" value="ARGININE_AGMATINE ANTIPORTER"/>
    <property type="match status" value="1"/>
</dbReference>